<organism evidence="3 4">
    <name type="scientific">Streptomyces scabiei</name>
    <dbReference type="NCBI Taxonomy" id="1930"/>
    <lineage>
        <taxon>Bacteria</taxon>
        <taxon>Bacillati</taxon>
        <taxon>Actinomycetota</taxon>
        <taxon>Actinomycetes</taxon>
        <taxon>Kitasatosporales</taxon>
        <taxon>Streptomycetaceae</taxon>
        <taxon>Streptomyces</taxon>
    </lineage>
</organism>
<dbReference type="AlphaFoldDB" id="A0A124C5J3"/>
<dbReference type="EC" id="3.5.1.13" evidence="3"/>
<proteinExistence type="inferred from homology"/>
<dbReference type="PANTHER" id="PTHR11895">
    <property type="entry name" value="TRANSAMIDASE"/>
    <property type="match status" value="1"/>
</dbReference>
<evidence type="ECO:0000259" key="2">
    <source>
        <dbReference type="Pfam" id="PF01425"/>
    </source>
</evidence>
<dbReference type="OrthoDB" id="182039at2"/>
<dbReference type="EMBL" id="BCMM01000065">
    <property type="protein sequence ID" value="GAQ67758.1"/>
    <property type="molecule type" value="Genomic_DNA"/>
</dbReference>
<dbReference type="InterPro" id="IPR020556">
    <property type="entry name" value="Amidase_CS"/>
</dbReference>
<comment type="similarity">
    <text evidence="1">Belongs to the amidase family.</text>
</comment>
<dbReference type="Gene3D" id="3.90.1300.10">
    <property type="entry name" value="Amidase signature (AS) domain"/>
    <property type="match status" value="1"/>
</dbReference>
<reference evidence="3 4" key="2">
    <citation type="journal article" date="2016" name="Genome Announc.">
        <title>Draft Genome Sequences of Streptomyces scabiei S58, Streptomyces turgidiscabies T45, and Streptomyces acidiscabies a10, the Pathogens of Potato Common Scab, Isolated in Japan.</title>
        <authorList>
            <person name="Tomihama T."/>
            <person name="Nishi Y."/>
            <person name="Sakai M."/>
            <person name="Ikenaga M."/>
            <person name="Okubo T."/>
            <person name="Ikeda S."/>
        </authorList>
    </citation>
    <scope>NUCLEOTIDE SEQUENCE [LARGE SCALE GENOMIC DNA]</scope>
    <source>
        <strain evidence="3 4">S58</strain>
    </source>
</reference>
<feature type="domain" description="Amidase" evidence="2">
    <location>
        <begin position="24"/>
        <end position="447"/>
    </location>
</feature>
<dbReference type="PROSITE" id="PS00571">
    <property type="entry name" value="AMIDASES"/>
    <property type="match status" value="1"/>
</dbReference>
<dbReference type="InterPro" id="IPR023631">
    <property type="entry name" value="Amidase_dom"/>
</dbReference>
<evidence type="ECO:0000313" key="4">
    <source>
        <dbReference type="Proteomes" id="UP000067448"/>
    </source>
</evidence>
<dbReference type="Proteomes" id="UP000067448">
    <property type="component" value="Unassembled WGS sequence"/>
</dbReference>
<name>A0A124C5J3_STRSC</name>
<dbReference type="GO" id="GO:0047680">
    <property type="term" value="F:aryl-acylamidase activity"/>
    <property type="evidence" value="ECO:0007669"/>
    <property type="project" value="UniProtKB-EC"/>
</dbReference>
<dbReference type="RefSeq" id="WP_059084719.1">
    <property type="nucleotide sequence ID" value="NZ_BCMM01000065.1"/>
</dbReference>
<reference evidence="4" key="1">
    <citation type="submission" date="2015-11" db="EMBL/GenBank/DDBJ databases">
        <authorList>
            <consortium name="Cross-ministerial Strategic Innovation Promotion Program (SIP) consortium"/>
            <person name="Tomihama T."/>
            <person name="Ikenaga M."/>
            <person name="Sakai M."/>
            <person name="Okubo T."/>
            <person name="Ikeda S."/>
        </authorList>
    </citation>
    <scope>NUCLEOTIDE SEQUENCE [LARGE SCALE GENOMIC DNA]</scope>
    <source>
        <strain evidence="4">S58</strain>
    </source>
</reference>
<reference evidence="4" key="3">
    <citation type="submission" date="2016-02" db="EMBL/GenBank/DDBJ databases">
        <title>Draft genome of pathogenic Streptomyces sp. in Japan.</title>
        <authorList>
            <person name="Tomihama T."/>
            <person name="Ikenaga M."/>
            <person name="Sakai M."/>
            <person name="Okubo T."/>
            <person name="Ikeda S."/>
        </authorList>
    </citation>
    <scope>NUCLEOTIDE SEQUENCE [LARGE SCALE GENOMIC DNA]</scope>
    <source>
        <strain evidence="4">S58</strain>
    </source>
</reference>
<dbReference type="SUPFAM" id="SSF75304">
    <property type="entry name" value="Amidase signature (AS) enzymes"/>
    <property type="match status" value="1"/>
</dbReference>
<dbReference type="InterPro" id="IPR000120">
    <property type="entry name" value="Amidase"/>
</dbReference>
<protein>
    <submittedName>
        <fullName evidence="3">Acylamidase</fullName>
        <ecNumber evidence="3">3.5.1.13</ecNumber>
    </submittedName>
</protein>
<accession>A0A124C5J3</accession>
<evidence type="ECO:0000256" key="1">
    <source>
        <dbReference type="ARBA" id="ARBA00009199"/>
    </source>
</evidence>
<dbReference type="PANTHER" id="PTHR11895:SF7">
    <property type="entry name" value="GLUTAMYL-TRNA(GLN) AMIDOTRANSFERASE SUBUNIT A, MITOCHONDRIAL"/>
    <property type="match status" value="1"/>
</dbReference>
<gene>
    <name evidence="3" type="primary">aam_4</name>
    <name evidence="3" type="ORF">SsS58_08214</name>
</gene>
<comment type="caution">
    <text evidence="3">The sequence shown here is derived from an EMBL/GenBank/DDBJ whole genome shotgun (WGS) entry which is preliminary data.</text>
</comment>
<sequence length="477" mass="50309">MDLNYLSAEDMLGAFRRRELSPVEVLDSLIERVSKTSEVNAVAEEMFDEAHEVARAAEARYAGKGPAPRALEGVPVAVKEEMPIAGRSHRLGSLLTEGTVATRTQPMVQRLIDAGAVLHLRTTTPEFSIAVTTHSELWGVTRNPWNLDYSPGGSSGGSGAALAAGLAPLATGSDIAGSIRVPSALCGVVGFRPPYGRVPSLPPTSLDTYCQDGPMARTVTDCALFQNVVAGPDPVDHTSVPAAPPLPTTFGSCAGLKVALAVTIGDFPVVPEAAANIERFANALRDAGAEVTPVEIPISRQSIMATAMAHYGLLLGPSVRECAPADDPRWSRNVLDVVEACEAALENLGSLRTFEEEARMHAVLAGIYRDHDALVCPTMATTGYPADATSAESVELAEGVRFANLVSQCLTQLFNIASRHPVLNVPSGRAGNGVPTGVQIVARPFDDLTAFRLGAAAEARLGLWGDPDWRPKMAHRG</sequence>
<evidence type="ECO:0000313" key="3">
    <source>
        <dbReference type="EMBL" id="GAQ67758.1"/>
    </source>
</evidence>
<dbReference type="Pfam" id="PF01425">
    <property type="entry name" value="Amidase"/>
    <property type="match status" value="1"/>
</dbReference>
<keyword evidence="3" id="KW-0378">Hydrolase</keyword>
<dbReference type="InterPro" id="IPR036928">
    <property type="entry name" value="AS_sf"/>
</dbReference>